<dbReference type="InterPro" id="IPR010536">
    <property type="entry name" value="RGM_N"/>
</dbReference>
<feature type="transmembrane region" description="Helical" evidence="9">
    <location>
        <begin position="53"/>
        <end position="73"/>
    </location>
</feature>
<dbReference type="PANTHER" id="PTHR31428:SF6">
    <property type="entry name" value="REPULSIVE GUIDANCE MOLECULE B HOMOLOG DRAG-1"/>
    <property type="match status" value="1"/>
</dbReference>
<feature type="domain" description="Repulsive guidance molecule N-terminal" evidence="11">
    <location>
        <begin position="86"/>
        <end position="143"/>
    </location>
</feature>
<evidence type="ECO:0000313" key="13">
    <source>
        <dbReference type="WBParaSite" id="nRc.2.0.1.t06688-RA"/>
    </source>
</evidence>
<keyword evidence="7" id="KW-0325">Glycoprotein</keyword>
<feature type="transmembrane region" description="Helical" evidence="9">
    <location>
        <begin position="12"/>
        <end position="33"/>
    </location>
</feature>
<dbReference type="InterPro" id="IPR040287">
    <property type="entry name" value="RGM"/>
</dbReference>
<dbReference type="InterPro" id="IPR009496">
    <property type="entry name" value="RGM_C"/>
</dbReference>
<evidence type="ECO:0000256" key="4">
    <source>
        <dbReference type="ARBA" id="ARBA00022622"/>
    </source>
</evidence>
<dbReference type="AlphaFoldDB" id="A0A915HZ24"/>
<keyword evidence="5" id="KW-0732">Signal</keyword>
<evidence type="ECO:0000313" key="12">
    <source>
        <dbReference type="Proteomes" id="UP000887565"/>
    </source>
</evidence>
<name>A0A915HZ24_ROMCU</name>
<feature type="domain" description="Repulsive guidance molecule C-terminal" evidence="10">
    <location>
        <begin position="208"/>
        <end position="263"/>
    </location>
</feature>
<evidence type="ECO:0000259" key="11">
    <source>
        <dbReference type="Pfam" id="PF06535"/>
    </source>
</evidence>
<dbReference type="Pfam" id="PF06534">
    <property type="entry name" value="RGM_C"/>
    <property type="match status" value="1"/>
</dbReference>
<evidence type="ECO:0000256" key="7">
    <source>
        <dbReference type="ARBA" id="ARBA00023180"/>
    </source>
</evidence>
<dbReference type="GO" id="GO:0030509">
    <property type="term" value="P:BMP signaling pathway"/>
    <property type="evidence" value="ECO:0007669"/>
    <property type="project" value="TreeGrafter"/>
</dbReference>
<keyword evidence="8" id="KW-0449">Lipoprotein</keyword>
<dbReference type="GO" id="GO:0015026">
    <property type="term" value="F:coreceptor activity"/>
    <property type="evidence" value="ECO:0007669"/>
    <property type="project" value="TreeGrafter"/>
</dbReference>
<evidence type="ECO:0000256" key="5">
    <source>
        <dbReference type="ARBA" id="ARBA00022729"/>
    </source>
</evidence>
<dbReference type="Pfam" id="PF06535">
    <property type="entry name" value="RGM_N"/>
    <property type="match status" value="1"/>
</dbReference>
<reference evidence="13" key="1">
    <citation type="submission" date="2022-11" db="UniProtKB">
        <authorList>
            <consortium name="WormBaseParasite"/>
        </authorList>
    </citation>
    <scope>IDENTIFICATION</scope>
</reference>
<proteinExistence type="inferred from homology"/>
<keyword evidence="9" id="KW-1133">Transmembrane helix</keyword>
<dbReference type="Proteomes" id="UP000887565">
    <property type="component" value="Unplaced"/>
</dbReference>
<sequence>MVNRRAQSVTCDLALDSISYLLSFSILIIFLNFRSLSSDHSHCGVTLATIRAFSATKFPSFVVFWRLVLLMLLTTNLSQGKNFATCSYESCAEEFTKGVKERKVHFGSNLVTCLLLRDYNLCLNASSNSCRGDLRYKVLQQIASRYYDVDFECKDIIDKYEIDNQNVVLPIGTMPPVTKQNDQCLFPYKHMNAVERSGGDRNSAESDFRFCSAFGDPHIRTFGGRHDTCKIADAWPLLDNAFLNIQIVSAPIADGFEASAITK</sequence>
<keyword evidence="3" id="KW-1003">Cell membrane</keyword>
<keyword evidence="9" id="KW-0812">Transmembrane</keyword>
<evidence type="ECO:0000256" key="8">
    <source>
        <dbReference type="ARBA" id="ARBA00023288"/>
    </source>
</evidence>
<keyword evidence="4" id="KW-0336">GPI-anchor</keyword>
<evidence type="ECO:0000256" key="1">
    <source>
        <dbReference type="ARBA" id="ARBA00004609"/>
    </source>
</evidence>
<dbReference type="GO" id="GO:0005886">
    <property type="term" value="C:plasma membrane"/>
    <property type="evidence" value="ECO:0007669"/>
    <property type="project" value="UniProtKB-SubCell"/>
</dbReference>
<evidence type="ECO:0000256" key="9">
    <source>
        <dbReference type="SAM" id="Phobius"/>
    </source>
</evidence>
<evidence type="ECO:0000256" key="6">
    <source>
        <dbReference type="ARBA" id="ARBA00023136"/>
    </source>
</evidence>
<comment type="similarity">
    <text evidence="2">Belongs to the repulsive guidance molecule (RGM) family.</text>
</comment>
<evidence type="ECO:0000259" key="10">
    <source>
        <dbReference type="Pfam" id="PF06534"/>
    </source>
</evidence>
<evidence type="ECO:0000256" key="3">
    <source>
        <dbReference type="ARBA" id="ARBA00022475"/>
    </source>
</evidence>
<keyword evidence="12" id="KW-1185">Reference proteome</keyword>
<comment type="subcellular location">
    <subcellularLocation>
        <location evidence="1">Cell membrane</location>
        <topology evidence="1">Lipid-anchor</topology>
        <topology evidence="1">GPI-anchor</topology>
    </subcellularLocation>
</comment>
<dbReference type="GO" id="GO:0098552">
    <property type="term" value="C:side of membrane"/>
    <property type="evidence" value="ECO:0007669"/>
    <property type="project" value="UniProtKB-KW"/>
</dbReference>
<dbReference type="Gene3D" id="3.40.1000.10">
    <property type="entry name" value="Mog1/PsbP, alpha/beta/alpha sandwich"/>
    <property type="match status" value="1"/>
</dbReference>
<protein>
    <submittedName>
        <fullName evidence="13">Repulsive guidance molecule N-terminal domain-containing protein</fullName>
    </submittedName>
</protein>
<accession>A0A915HZ24</accession>
<dbReference type="PANTHER" id="PTHR31428">
    <property type="entry name" value="RGM DOMAIN FAMILY MEMBER DRAG-1"/>
    <property type="match status" value="1"/>
</dbReference>
<evidence type="ECO:0000256" key="2">
    <source>
        <dbReference type="ARBA" id="ARBA00005321"/>
    </source>
</evidence>
<dbReference type="WBParaSite" id="nRc.2.0.1.t06688-RA">
    <property type="protein sequence ID" value="nRc.2.0.1.t06688-RA"/>
    <property type="gene ID" value="nRc.2.0.1.g06688"/>
</dbReference>
<organism evidence="12 13">
    <name type="scientific">Romanomermis culicivorax</name>
    <name type="common">Nematode worm</name>
    <dbReference type="NCBI Taxonomy" id="13658"/>
    <lineage>
        <taxon>Eukaryota</taxon>
        <taxon>Metazoa</taxon>
        <taxon>Ecdysozoa</taxon>
        <taxon>Nematoda</taxon>
        <taxon>Enoplea</taxon>
        <taxon>Dorylaimia</taxon>
        <taxon>Mermithida</taxon>
        <taxon>Mermithoidea</taxon>
        <taxon>Mermithidae</taxon>
        <taxon>Romanomermis</taxon>
    </lineage>
</organism>
<keyword evidence="6 9" id="KW-0472">Membrane</keyword>